<accession>A0ABR1TA23</accession>
<keyword evidence="2" id="KW-1185">Reference proteome</keyword>
<reference evidence="1 2" key="1">
    <citation type="submission" date="2023-01" db="EMBL/GenBank/DDBJ databases">
        <title>Analysis of 21 Apiospora genomes using comparative genomics revels a genus with tremendous synthesis potential of carbohydrate active enzymes and secondary metabolites.</title>
        <authorList>
            <person name="Sorensen T."/>
        </authorList>
    </citation>
    <scope>NUCLEOTIDE SEQUENCE [LARGE SCALE GENOMIC DNA]</scope>
    <source>
        <strain evidence="1 2">CBS 33761</strain>
    </source>
</reference>
<evidence type="ECO:0000313" key="2">
    <source>
        <dbReference type="Proteomes" id="UP001444661"/>
    </source>
</evidence>
<dbReference type="Proteomes" id="UP001444661">
    <property type="component" value="Unassembled WGS sequence"/>
</dbReference>
<name>A0ABR1TA23_9PEZI</name>
<evidence type="ECO:0000313" key="1">
    <source>
        <dbReference type="EMBL" id="KAK8043452.1"/>
    </source>
</evidence>
<gene>
    <name evidence="1" type="ORF">PG993_005882</name>
</gene>
<proteinExistence type="predicted"/>
<dbReference type="EMBL" id="JAQQWK010000004">
    <property type="protein sequence ID" value="KAK8043452.1"/>
    <property type="molecule type" value="Genomic_DNA"/>
</dbReference>
<comment type="caution">
    <text evidence="1">The sequence shown here is derived from an EMBL/GenBank/DDBJ whole genome shotgun (WGS) entry which is preliminary data.</text>
</comment>
<organism evidence="1 2">
    <name type="scientific">Apiospora rasikravindrae</name>
    <dbReference type="NCBI Taxonomy" id="990691"/>
    <lineage>
        <taxon>Eukaryota</taxon>
        <taxon>Fungi</taxon>
        <taxon>Dikarya</taxon>
        <taxon>Ascomycota</taxon>
        <taxon>Pezizomycotina</taxon>
        <taxon>Sordariomycetes</taxon>
        <taxon>Xylariomycetidae</taxon>
        <taxon>Amphisphaeriales</taxon>
        <taxon>Apiosporaceae</taxon>
        <taxon>Apiospora</taxon>
    </lineage>
</organism>
<sequence length="297" mass="32563">MAIATEVFPFLLEPVGQHLLRMGRSRRGANVVFATAGFTYRFGSLRTCFAFLRVQLRPDFAVSEPSWLFRQGSDLIFIGPGRSVFLCPTVRNRDSAQRATSDETLGRGRTQALVTLDETTARHRSSLVPVLARRKELLPRVRVGGVEDSRLDGRGDPLALELGRVVVVLLDLEAEVARDDQVGVVARMLVGVEAVDGQVGFELAGAGRDDGVGADPSVAGFEDGQLKGPMEPWMKLNKSSQQMRLLEAPNIEQLARGRITPVTQATGSLSFLHQIEYRPESPTMNQNVLLLVHGHHC</sequence>
<protein>
    <submittedName>
        <fullName evidence="1">Uncharacterized protein</fullName>
    </submittedName>
</protein>